<dbReference type="PANTHER" id="PTHR30086">
    <property type="entry name" value="ARGININE EXPORTER PROTEIN ARGO"/>
    <property type="match status" value="1"/>
</dbReference>
<dbReference type="RefSeq" id="WP_126783107.1">
    <property type="nucleotide sequence ID" value="NZ_PIQC01000010.1"/>
</dbReference>
<comment type="subcellular location">
    <subcellularLocation>
        <location evidence="1">Cell membrane</location>
        <topology evidence="1">Multi-pass membrane protein</topology>
    </subcellularLocation>
</comment>
<dbReference type="GO" id="GO:0005886">
    <property type="term" value="C:plasma membrane"/>
    <property type="evidence" value="ECO:0007669"/>
    <property type="project" value="UniProtKB-SubCell"/>
</dbReference>
<keyword evidence="2" id="KW-1003">Cell membrane</keyword>
<dbReference type="Proteomes" id="UP000288058">
    <property type="component" value="Unassembled WGS sequence"/>
</dbReference>
<accession>A0A432YSV0</accession>
<evidence type="ECO:0000256" key="4">
    <source>
        <dbReference type="ARBA" id="ARBA00022989"/>
    </source>
</evidence>
<dbReference type="GO" id="GO:0015171">
    <property type="term" value="F:amino acid transmembrane transporter activity"/>
    <property type="evidence" value="ECO:0007669"/>
    <property type="project" value="TreeGrafter"/>
</dbReference>
<dbReference type="AlphaFoldDB" id="A0A432YSV0"/>
<dbReference type="InterPro" id="IPR001123">
    <property type="entry name" value="LeuE-type"/>
</dbReference>
<dbReference type="PANTHER" id="PTHR30086:SF20">
    <property type="entry name" value="ARGININE EXPORTER PROTEIN ARGO-RELATED"/>
    <property type="match status" value="1"/>
</dbReference>
<evidence type="ECO:0000256" key="5">
    <source>
        <dbReference type="ARBA" id="ARBA00023136"/>
    </source>
</evidence>
<protein>
    <submittedName>
        <fullName evidence="7">Lysine transporter LysE</fullName>
    </submittedName>
</protein>
<name>A0A432YSV0_9GAMM</name>
<organism evidence="7 8">
    <name type="scientific">Idiomarina ramblicola</name>
    <dbReference type="NCBI Taxonomy" id="263724"/>
    <lineage>
        <taxon>Bacteria</taxon>
        <taxon>Pseudomonadati</taxon>
        <taxon>Pseudomonadota</taxon>
        <taxon>Gammaproteobacteria</taxon>
        <taxon>Alteromonadales</taxon>
        <taxon>Idiomarinaceae</taxon>
        <taxon>Idiomarina</taxon>
    </lineage>
</organism>
<evidence type="ECO:0000313" key="7">
    <source>
        <dbReference type="EMBL" id="RUO64771.1"/>
    </source>
</evidence>
<dbReference type="GO" id="GO:0033228">
    <property type="term" value="P:cysteine export across plasma membrane"/>
    <property type="evidence" value="ECO:0007669"/>
    <property type="project" value="TreeGrafter"/>
</dbReference>
<reference evidence="8" key="1">
    <citation type="journal article" date="2018" name="Front. Microbiol.">
        <title>Genome-Based Analysis Reveals the Taxonomy and Diversity of the Family Idiomarinaceae.</title>
        <authorList>
            <person name="Liu Y."/>
            <person name="Lai Q."/>
            <person name="Shao Z."/>
        </authorList>
    </citation>
    <scope>NUCLEOTIDE SEQUENCE [LARGE SCALE GENOMIC DNA]</scope>
    <source>
        <strain evidence="8">R22</strain>
    </source>
</reference>
<feature type="transmembrane region" description="Helical" evidence="6">
    <location>
        <begin position="172"/>
        <end position="193"/>
    </location>
</feature>
<keyword evidence="4 6" id="KW-1133">Transmembrane helix</keyword>
<keyword evidence="3 6" id="KW-0812">Transmembrane</keyword>
<sequence length="194" mass="21442">MDQSLLALVLFAFVSTFTPGPNNMMLMASGANVGFRRTIPHMLGVIFGFGLMIFLVGLGLAEVFKTFPRIHDVLRVICGVFLVYIALKIARSRPQVESASYQPMTFSAAVLFQWINPKGWTMALSAVSLYNPTASLFGLTLVTLAFIFVNMPSASIWAYAGKKISRVLKQELHMRLFNWSMALILVGSTLPMLV</sequence>
<feature type="transmembrane region" description="Helical" evidence="6">
    <location>
        <begin position="136"/>
        <end position="160"/>
    </location>
</feature>
<evidence type="ECO:0000256" key="3">
    <source>
        <dbReference type="ARBA" id="ARBA00022692"/>
    </source>
</evidence>
<keyword evidence="5 6" id="KW-0472">Membrane</keyword>
<evidence type="ECO:0000256" key="2">
    <source>
        <dbReference type="ARBA" id="ARBA00022475"/>
    </source>
</evidence>
<feature type="transmembrane region" description="Helical" evidence="6">
    <location>
        <begin position="73"/>
        <end position="90"/>
    </location>
</feature>
<feature type="transmembrane region" description="Helical" evidence="6">
    <location>
        <begin position="40"/>
        <end position="61"/>
    </location>
</feature>
<dbReference type="Pfam" id="PF01810">
    <property type="entry name" value="LysE"/>
    <property type="match status" value="1"/>
</dbReference>
<keyword evidence="8" id="KW-1185">Reference proteome</keyword>
<dbReference type="EMBL" id="PIQC01000010">
    <property type="protein sequence ID" value="RUO64771.1"/>
    <property type="molecule type" value="Genomic_DNA"/>
</dbReference>
<comment type="caution">
    <text evidence="7">The sequence shown here is derived from an EMBL/GenBank/DDBJ whole genome shotgun (WGS) entry which is preliminary data.</text>
</comment>
<proteinExistence type="predicted"/>
<evidence type="ECO:0000256" key="1">
    <source>
        <dbReference type="ARBA" id="ARBA00004651"/>
    </source>
</evidence>
<dbReference type="OrthoDB" id="9812084at2"/>
<evidence type="ECO:0000313" key="8">
    <source>
        <dbReference type="Proteomes" id="UP000288058"/>
    </source>
</evidence>
<gene>
    <name evidence="7" type="ORF">CWI78_12370</name>
</gene>
<evidence type="ECO:0000256" key="6">
    <source>
        <dbReference type="SAM" id="Phobius"/>
    </source>
</evidence>